<organism evidence="1">
    <name type="scientific">viral metagenome</name>
    <dbReference type="NCBI Taxonomy" id="1070528"/>
    <lineage>
        <taxon>unclassified sequences</taxon>
        <taxon>metagenomes</taxon>
        <taxon>organismal metagenomes</taxon>
    </lineage>
</organism>
<accession>A0A6C0LWY1</accession>
<name>A0A6C0LWY1_9ZZZZ</name>
<proteinExistence type="predicted"/>
<reference evidence="1" key="1">
    <citation type="journal article" date="2020" name="Nature">
        <title>Giant virus diversity and host interactions through global metagenomics.</title>
        <authorList>
            <person name="Schulz F."/>
            <person name="Roux S."/>
            <person name="Paez-Espino D."/>
            <person name="Jungbluth S."/>
            <person name="Walsh D.A."/>
            <person name="Denef V.J."/>
            <person name="McMahon K.D."/>
            <person name="Konstantinidis K.T."/>
            <person name="Eloe-Fadrosh E.A."/>
            <person name="Kyrpides N.C."/>
            <person name="Woyke T."/>
        </authorList>
    </citation>
    <scope>NUCLEOTIDE SEQUENCE</scope>
    <source>
        <strain evidence="1">GVMAG-S-1017244-22</strain>
    </source>
</reference>
<sequence length="68" mass="7782">MLILIESIYINILAPDNIPHIILLSFVKGCRTYIEINVIITNNINLKGIVIYVKNVNNKENIKLFNIS</sequence>
<dbReference type="AlphaFoldDB" id="A0A6C0LWY1"/>
<dbReference type="EMBL" id="MN740581">
    <property type="protein sequence ID" value="QHU34880.1"/>
    <property type="molecule type" value="Genomic_DNA"/>
</dbReference>
<protein>
    <submittedName>
        <fullName evidence="1">Uncharacterized protein</fullName>
    </submittedName>
</protein>
<evidence type="ECO:0000313" key="1">
    <source>
        <dbReference type="EMBL" id="QHU34880.1"/>
    </source>
</evidence>